<keyword evidence="3 7" id="KW-0812">Transmembrane</keyword>
<sequence>MPVLHECLLKTFAFKLIDQHVIHRVAPDKLQGIAGLKLAQLRVGEISGAHALRVHQHVPHLRGVAGLAQGLQHAAGHRGALHTDDLTTLTGHPAQQACVIIIIMNLEDQIGTPIVGKRLRLELGITFVGGRALPGFGRLRRRRRGSLLARRRAATFTCGVAVGAPGERDTHDPHQPDGPRPQPASSYSLFHARTQPNEALRSLSSAAMLAQHEKRRKARLYLPFTRSLSGLRMSAPAPARASIPIKKLVWALVSAVVLYGGFALWADLDQLLPAIARVPIGVVLMACALSALNYGLRFARWELYLRRLQIEAPTRLSFLIFLAGLVMSLSPGKVGEVLKSALLRRSLGVAVARSAPVVFAERLSDLLGLFLIGGLGILTFKFGAGVFAVSLVAVLLLIAALQSRALVNRVLHLLDAFAPTRKLRPALEQAYTSTRALLSVGMLSSTTLLSALSWSLEGVAFWMLLDALGAVDLTLFKALFVYAISTLLGALSFLPGGLGLTEGTMVGALMLLGLLTSQATALAATYLIRLTTLWFGVGVGLLALLAYERQAARRP</sequence>
<feature type="transmembrane region" description="Helical" evidence="7">
    <location>
        <begin position="436"/>
        <end position="455"/>
    </location>
</feature>
<evidence type="ECO:0000256" key="3">
    <source>
        <dbReference type="ARBA" id="ARBA00022692"/>
    </source>
</evidence>
<evidence type="ECO:0000256" key="5">
    <source>
        <dbReference type="ARBA" id="ARBA00023136"/>
    </source>
</evidence>
<feature type="transmembrane region" description="Helical" evidence="7">
    <location>
        <begin position="530"/>
        <end position="547"/>
    </location>
</feature>
<reference evidence="8 9" key="1">
    <citation type="submission" date="2018-05" db="EMBL/GenBank/DDBJ databases">
        <title>Lujinxingia marina gen. nov. sp. nov., a new facultative anaerobic member of the class Deltaproteobacteria, and proposal of Lujinxingaceae fam. nov.</title>
        <authorList>
            <person name="Li C.-M."/>
        </authorList>
    </citation>
    <scope>NUCLEOTIDE SEQUENCE [LARGE SCALE GENOMIC DNA]</scope>
    <source>
        <strain evidence="8 9">B210</strain>
    </source>
</reference>
<evidence type="ECO:0008006" key="10">
    <source>
        <dbReference type="Google" id="ProtNLM"/>
    </source>
</evidence>
<keyword evidence="2" id="KW-1003">Cell membrane</keyword>
<dbReference type="NCBIfam" id="TIGR00374">
    <property type="entry name" value="flippase-like domain"/>
    <property type="match status" value="1"/>
</dbReference>
<keyword evidence="4 7" id="KW-1133">Transmembrane helix</keyword>
<feature type="compositionally biased region" description="Basic and acidic residues" evidence="6">
    <location>
        <begin position="166"/>
        <end position="177"/>
    </location>
</feature>
<evidence type="ECO:0000313" key="9">
    <source>
        <dbReference type="Proteomes" id="UP000249169"/>
    </source>
</evidence>
<dbReference type="EMBL" id="QHKO01000001">
    <property type="protein sequence ID" value="RAL25472.1"/>
    <property type="molecule type" value="Genomic_DNA"/>
</dbReference>
<comment type="caution">
    <text evidence="8">The sequence shown here is derived from an EMBL/GenBank/DDBJ whole genome shotgun (WGS) entry which is preliminary data.</text>
</comment>
<evidence type="ECO:0000313" key="8">
    <source>
        <dbReference type="EMBL" id="RAL25472.1"/>
    </source>
</evidence>
<feature type="transmembrane region" description="Helical" evidence="7">
    <location>
        <begin position="278"/>
        <end position="296"/>
    </location>
</feature>
<gene>
    <name evidence="8" type="ORF">DL240_04470</name>
</gene>
<organism evidence="8 9">
    <name type="scientific">Lujinxingia litoralis</name>
    <dbReference type="NCBI Taxonomy" id="2211119"/>
    <lineage>
        <taxon>Bacteria</taxon>
        <taxon>Deltaproteobacteria</taxon>
        <taxon>Bradymonadales</taxon>
        <taxon>Lujinxingiaceae</taxon>
        <taxon>Lujinxingia</taxon>
    </lineage>
</organism>
<dbReference type="GO" id="GO:0005886">
    <property type="term" value="C:plasma membrane"/>
    <property type="evidence" value="ECO:0007669"/>
    <property type="project" value="UniProtKB-SubCell"/>
</dbReference>
<accession>A0A328CBB1</accession>
<feature type="transmembrane region" description="Helical" evidence="7">
    <location>
        <begin position="248"/>
        <end position="266"/>
    </location>
</feature>
<comment type="subcellular location">
    <subcellularLocation>
        <location evidence="1">Cell membrane</location>
        <topology evidence="1">Multi-pass membrane protein</topology>
    </subcellularLocation>
</comment>
<protein>
    <recommendedName>
        <fullName evidence="10">TIGR00374 family protein</fullName>
    </recommendedName>
</protein>
<dbReference type="InterPro" id="IPR022791">
    <property type="entry name" value="L-PG_synthase/AglD"/>
</dbReference>
<dbReference type="Pfam" id="PF03706">
    <property type="entry name" value="LPG_synthase_TM"/>
    <property type="match status" value="1"/>
</dbReference>
<evidence type="ECO:0000256" key="4">
    <source>
        <dbReference type="ARBA" id="ARBA00022989"/>
    </source>
</evidence>
<dbReference type="PANTHER" id="PTHR39087">
    <property type="entry name" value="UPF0104 MEMBRANE PROTEIN MJ1595"/>
    <property type="match status" value="1"/>
</dbReference>
<feature type="transmembrane region" description="Helical" evidence="7">
    <location>
        <begin position="475"/>
        <end position="494"/>
    </location>
</feature>
<dbReference type="AlphaFoldDB" id="A0A328CBB1"/>
<feature type="transmembrane region" description="Helical" evidence="7">
    <location>
        <begin position="316"/>
        <end position="334"/>
    </location>
</feature>
<feature type="transmembrane region" description="Helical" evidence="7">
    <location>
        <begin position="366"/>
        <end position="399"/>
    </location>
</feature>
<keyword evidence="5 7" id="KW-0472">Membrane</keyword>
<evidence type="ECO:0000256" key="7">
    <source>
        <dbReference type="SAM" id="Phobius"/>
    </source>
</evidence>
<evidence type="ECO:0000256" key="2">
    <source>
        <dbReference type="ARBA" id="ARBA00022475"/>
    </source>
</evidence>
<evidence type="ECO:0000256" key="6">
    <source>
        <dbReference type="SAM" id="MobiDB-lite"/>
    </source>
</evidence>
<dbReference type="Proteomes" id="UP000249169">
    <property type="component" value="Unassembled WGS sequence"/>
</dbReference>
<evidence type="ECO:0000256" key="1">
    <source>
        <dbReference type="ARBA" id="ARBA00004651"/>
    </source>
</evidence>
<proteinExistence type="predicted"/>
<dbReference type="PANTHER" id="PTHR39087:SF2">
    <property type="entry name" value="UPF0104 MEMBRANE PROTEIN MJ1595"/>
    <property type="match status" value="1"/>
</dbReference>
<name>A0A328CBB1_9DELT</name>
<keyword evidence="9" id="KW-1185">Reference proteome</keyword>
<feature type="region of interest" description="Disordered" evidence="6">
    <location>
        <begin position="161"/>
        <end position="187"/>
    </location>
</feature>